<name>A0A8C1I7Y0_CYPCA</name>
<feature type="compositionally biased region" description="Polar residues" evidence="1">
    <location>
        <begin position="145"/>
        <end position="162"/>
    </location>
</feature>
<dbReference type="AlphaFoldDB" id="A0A8C1I7Y0"/>
<keyword evidence="3" id="KW-1185">Reference proteome</keyword>
<protein>
    <submittedName>
        <fullName evidence="2">Uncharacterized protein</fullName>
    </submittedName>
</protein>
<reference evidence="2" key="1">
    <citation type="submission" date="2025-08" db="UniProtKB">
        <authorList>
            <consortium name="Ensembl"/>
        </authorList>
    </citation>
    <scope>IDENTIFICATION</scope>
</reference>
<proteinExistence type="predicted"/>
<evidence type="ECO:0000313" key="3">
    <source>
        <dbReference type="Proteomes" id="UP000694427"/>
    </source>
</evidence>
<reference evidence="2" key="2">
    <citation type="submission" date="2025-09" db="UniProtKB">
        <authorList>
            <consortium name="Ensembl"/>
        </authorList>
    </citation>
    <scope>IDENTIFICATION</scope>
</reference>
<accession>A0A8C1I7Y0</accession>
<feature type="compositionally biased region" description="Basic residues" evidence="1">
    <location>
        <begin position="51"/>
        <end position="62"/>
    </location>
</feature>
<feature type="region of interest" description="Disordered" evidence="1">
    <location>
        <begin position="26"/>
        <end position="95"/>
    </location>
</feature>
<evidence type="ECO:0000313" key="2">
    <source>
        <dbReference type="Ensembl" id="ENSCCRP00010006099.1"/>
    </source>
</evidence>
<evidence type="ECO:0000256" key="1">
    <source>
        <dbReference type="SAM" id="MobiDB-lite"/>
    </source>
</evidence>
<dbReference type="Proteomes" id="UP000694427">
    <property type="component" value="Unplaced"/>
</dbReference>
<feature type="region of interest" description="Disordered" evidence="1">
    <location>
        <begin position="140"/>
        <end position="163"/>
    </location>
</feature>
<organism evidence="2 3">
    <name type="scientific">Cyprinus carpio</name>
    <name type="common">Common carp</name>
    <dbReference type="NCBI Taxonomy" id="7962"/>
    <lineage>
        <taxon>Eukaryota</taxon>
        <taxon>Metazoa</taxon>
        <taxon>Chordata</taxon>
        <taxon>Craniata</taxon>
        <taxon>Vertebrata</taxon>
        <taxon>Euteleostomi</taxon>
        <taxon>Actinopterygii</taxon>
        <taxon>Neopterygii</taxon>
        <taxon>Teleostei</taxon>
        <taxon>Ostariophysi</taxon>
        <taxon>Cypriniformes</taxon>
        <taxon>Cyprinidae</taxon>
        <taxon>Cyprininae</taxon>
        <taxon>Cyprinus</taxon>
    </lineage>
</organism>
<sequence length="320" mass="35556">MTPSASEALPWRRQCVGRTIDRSENAYFISSKTERSKITSKSSMSSSGRMHVSRPKSSKGRCRPMMASTSNVDPPSQSSSLSPQPPATKANDRSNQCLQSQAILRPCSQPCTEILSEIFDRPPDEPVLLNKYKVLPSIEKKTGTDRTSGQGDNSRRICQQHTSRVHTKVRPDVTLGSETGRTPPEEPGLLLAIRTPCGQRFKCHFRPGDQLQVVLSAAEAEFGESSPLNADALVLVSLCGDHHIGLVQNKHFDLFGVDELQLNAPVQNRPSICQFDFWIKLAHLLNDFPRLQSQLICGRNAQTLQDRHRLDTKVLTTFTL</sequence>
<dbReference type="Ensembl" id="ENSCCRT00010006583.1">
    <property type="protein sequence ID" value="ENSCCRP00010006099.1"/>
    <property type="gene ID" value="ENSCCRG00010002461.1"/>
</dbReference>